<dbReference type="Gene3D" id="1.20.1260.10">
    <property type="match status" value="1"/>
</dbReference>
<keyword evidence="5" id="KW-0408">Iron</keyword>
<protein>
    <submittedName>
        <fullName evidence="7">Rubrerythrin</fullName>
    </submittedName>
</protein>
<keyword evidence="3" id="KW-0479">Metal-binding</keyword>
<organism evidence="7">
    <name type="scientific">uncultured bacterium</name>
    <name type="common">gcode 4</name>
    <dbReference type="NCBI Taxonomy" id="1234023"/>
    <lineage>
        <taxon>Bacteria</taxon>
        <taxon>environmental samples</taxon>
    </lineage>
</organism>
<keyword evidence="4" id="KW-0249">Electron transport</keyword>
<evidence type="ECO:0000256" key="3">
    <source>
        <dbReference type="ARBA" id="ARBA00022723"/>
    </source>
</evidence>
<dbReference type="EMBL" id="AMFJ01000210">
    <property type="protein sequence ID" value="EKE29180.1"/>
    <property type="molecule type" value="Genomic_DNA"/>
</dbReference>
<evidence type="ECO:0000313" key="7">
    <source>
        <dbReference type="EMBL" id="EKE29180.1"/>
    </source>
</evidence>
<dbReference type="Gene3D" id="2.20.28.10">
    <property type="match status" value="1"/>
</dbReference>
<dbReference type="PANTHER" id="PTHR43865">
    <property type="entry name" value="RUBRERYTHRIN-RELATED"/>
    <property type="match status" value="1"/>
</dbReference>
<dbReference type="InterPro" id="IPR012347">
    <property type="entry name" value="Ferritin-like"/>
</dbReference>
<keyword evidence="2" id="KW-0813">Transport</keyword>
<evidence type="ECO:0000256" key="2">
    <source>
        <dbReference type="ARBA" id="ARBA00022448"/>
    </source>
</evidence>
<dbReference type="PANTHER" id="PTHR43865:SF1">
    <property type="entry name" value="RUBRERYTHRIN-RELATED"/>
    <property type="match status" value="1"/>
</dbReference>
<dbReference type="GO" id="GO:0016491">
    <property type="term" value="F:oxidoreductase activity"/>
    <property type="evidence" value="ECO:0007669"/>
    <property type="project" value="InterPro"/>
</dbReference>
<evidence type="ECO:0000256" key="5">
    <source>
        <dbReference type="ARBA" id="ARBA00023004"/>
    </source>
</evidence>
<dbReference type="SUPFAM" id="SSF57802">
    <property type="entry name" value="Rubredoxin-like"/>
    <property type="match status" value="1"/>
</dbReference>
<proteinExistence type="predicted"/>
<dbReference type="GO" id="GO:0046872">
    <property type="term" value="F:metal ion binding"/>
    <property type="evidence" value="ECO:0007669"/>
    <property type="project" value="UniProtKB-KW"/>
</dbReference>
<dbReference type="InterPro" id="IPR009078">
    <property type="entry name" value="Ferritin-like_SF"/>
</dbReference>
<sequence length="191" mass="23163">MESIRWTQTEKNLLKAFAWESQARTRYDYFASQAKKEGFEQISAIFTETALNEKEHAKRFFKFLEWWMVEITASYPAWIIKSTMENLEAAANWELEEWWELYPEFARIAQVEWFPEISAAFNLIAEVEKEHERRYRKLRENILKNEVFSKSEEKVWKCRNCWFHAVWKNAPDECPACKHPQAHYELFAENY</sequence>
<dbReference type="InterPro" id="IPR009040">
    <property type="entry name" value="Ferritin-like_diiron"/>
</dbReference>
<comment type="cofactor">
    <cofactor evidence="1">
        <name>Fe(3+)</name>
        <dbReference type="ChEBI" id="CHEBI:29034"/>
    </cofactor>
</comment>
<feature type="domain" description="Ferritin-like diiron" evidence="6">
    <location>
        <begin position="3"/>
        <end position="146"/>
    </location>
</feature>
<dbReference type="Pfam" id="PF21349">
    <property type="entry name" value="RUBY_RBDX"/>
    <property type="match status" value="1"/>
</dbReference>
<dbReference type="SUPFAM" id="SSF47240">
    <property type="entry name" value="Ferritin-like"/>
    <property type="match status" value="1"/>
</dbReference>
<name>K2H0A1_9BACT</name>
<accession>K2H0A1</accession>
<evidence type="ECO:0000259" key="6">
    <source>
        <dbReference type="PROSITE" id="PS50905"/>
    </source>
</evidence>
<dbReference type="InterPro" id="IPR048574">
    <property type="entry name" value="RUBY_RBDX"/>
</dbReference>
<dbReference type="PROSITE" id="PS50905">
    <property type="entry name" value="FERRITIN_LIKE"/>
    <property type="match status" value="1"/>
</dbReference>
<dbReference type="InterPro" id="IPR003251">
    <property type="entry name" value="Rr_diiron-bd_dom"/>
</dbReference>
<evidence type="ECO:0000256" key="1">
    <source>
        <dbReference type="ARBA" id="ARBA00001965"/>
    </source>
</evidence>
<evidence type="ECO:0000256" key="4">
    <source>
        <dbReference type="ARBA" id="ARBA00022982"/>
    </source>
</evidence>
<reference evidence="7" key="1">
    <citation type="journal article" date="2012" name="Science">
        <title>Fermentation, hydrogen, and sulfur metabolism in multiple uncultivated bacterial phyla.</title>
        <authorList>
            <person name="Wrighton K.C."/>
            <person name="Thomas B.C."/>
            <person name="Sharon I."/>
            <person name="Miller C.S."/>
            <person name="Castelle C.J."/>
            <person name="VerBerkmoes N.C."/>
            <person name="Wilkins M.J."/>
            <person name="Hettich R.L."/>
            <person name="Lipton M.S."/>
            <person name="Williams K.H."/>
            <person name="Long P.E."/>
            <person name="Banfield J.F."/>
        </authorList>
    </citation>
    <scope>NUCLEOTIDE SEQUENCE [LARGE SCALE GENOMIC DNA]</scope>
</reference>
<gene>
    <name evidence="7" type="ORF">ACD_2C00210G0008</name>
</gene>
<dbReference type="Pfam" id="PF02915">
    <property type="entry name" value="Rubrerythrin"/>
    <property type="match status" value="1"/>
</dbReference>
<comment type="caution">
    <text evidence="7">The sequence shown here is derived from an EMBL/GenBank/DDBJ whole genome shotgun (WGS) entry which is preliminary data.</text>
</comment>
<dbReference type="CDD" id="cd01041">
    <property type="entry name" value="Rubrerythrin"/>
    <property type="match status" value="1"/>
</dbReference>
<dbReference type="AlphaFoldDB" id="K2H0A1"/>
<dbReference type="NCBIfam" id="NF045767">
    <property type="entry name" value="RuberyRbr"/>
    <property type="match status" value="1"/>
</dbReference>
<dbReference type="InterPro" id="IPR052364">
    <property type="entry name" value="Rubrerythrin"/>
</dbReference>